<sequence length="235" mass="27432">MNKVFLLSTTLLISQQGFSESLDCTKYSNLFKNQAYQNYALAKSAGYEQYRKFGQQTDYSYLFKDKHPGQLYRGGAWNSEKDALEMSKITYDFQRQGIINNFKIQVLAPKGSYQSQYGDICVMPIKGQYSFLDVNFESHYDAIMVRHPKTKSWRVFIYLGIEKQKDMAEFFPDFPAEIKLSPASYNGMNYAESSDFNIRHYYEFYHLAINEEQEANLKKSKQDYLDALKANGFIE</sequence>
<evidence type="ECO:0000313" key="1">
    <source>
        <dbReference type="EMBL" id="EPF73826.1"/>
    </source>
</evidence>
<organism evidence="1 2">
    <name type="scientific">Acinetobacter rudis CIP 110305</name>
    <dbReference type="NCBI Taxonomy" id="421052"/>
    <lineage>
        <taxon>Bacteria</taxon>
        <taxon>Pseudomonadati</taxon>
        <taxon>Pseudomonadota</taxon>
        <taxon>Gammaproteobacteria</taxon>
        <taxon>Moraxellales</taxon>
        <taxon>Moraxellaceae</taxon>
        <taxon>Acinetobacter</taxon>
    </lineage>
</organism>
<dbReference type="eggNOG" id="ENOG5032A5X">
    <property type="taxonomic scope" value="Bacteria"/>
</dbReference>
<dbReference type="PATRIC" id="fig|421052.3.peg.1936"/>
<name>S3P4S7_9GAMM</name>
<dbReference type="AlphaFoldDB" id="S3P4S7"/>
<comment type="caution">
    <text evidence="1">The sequence shown here is derived from an EMBL/GenBank/DDBJ whole genome shotgun (WGS) entry which is preliminary data.</text>
</comment>
<reference evidence="1 2" key="1">
    <citation type="submission" date="2013-06" db="EMBL/GenBank/DDBJ databases">
        <title>The Genome Sequence of Acinetobacter rudis CIP 110305.</title>
        <authorList>
            <consortium name="The Broad Institute Genome Sequencing Platform"/>
            <consortium name="The Broad Institute Genome Sequencing Center for Infectious Disease"/>
            <person name="Cerqueira G."/>
            <person name="Feldgarden M."/>
            <person name="Courvalin P."/>
            <person name="Perichon B."/>
            <person name="Grillot-Courvalin C."/>
            <person name="Clermont D."/>
            <person name="Rocha E."/>
            <person name="Yoon E.-J."/>
            <person name="Nemec A."/>
            <person name="Young S.K."/>
            <person name="Zeng Q."/>
            <person name="Gargeya S."/>
            <person name="Fitzgerald M."/>
            <person name="Abouelleil A."/>
            <person name="Alvarado L."/>
            <person name="Berlin A.M."/>
            <person name="Chapman S.B."/>
            <person name="Dewar J."/>
            <person name="Goldberg J."/>
            <person name="Griggs A."/>
            <person name="Gujja S."/>
            <person name="Hansen M."/>
            <person name="Howarth C."/>
            <person name="Imamovic A."/>
            <person name="Larimer J."/>
            <person name="McCowan C."/>
            <person name="Murphy C."/>
            <person name="Pearson M."/>
            <person name="Priest M."/>
            <person name="Roberts A."/>
            <person name="Saif S."/>
            <person name="Shea T."/>
            <person name="Sykes S."/>
            <person name="Wortman J."/>
            <person name="Nusbaum C."/>
            <person name="Birren B."/>
        </authorList>
    </citation>
    <scope>NUCLEOTIDE SEQUENCE [LARGE SCALE GENOMIC DNA]</scope>
    <source>
        <strain evidence="1 2">CIP 110305</strain>
    </source>
</reference>
<evidence type="ECO:0000313" key="2">
    <source>
        <dbReference type="Proteomes" id="UP000014568"/>
    </source>
</evidence>
<dbReference type="EMBL" id="ATGI01000023">
    <property type="protein sequence ID" value="EPF73826.1"/>
    <property type="molecule type" value="Genomic_DNA"/>
</dbReference>
<proteinExistence type="predicted"/>
<protein>
    <submittedName>
        <fullName evidence="1">Uncharacterized protein</fullName>
    </submittedName>
</protein>
<gene>
    <name evidence="1" type="ORF">F945_01985</name>
</gene>
<dbReference type="STRING" id="632955.GCA_000829675_00450"/>
<keyword evidence="2" id="KW-1185">Reference proteome</keyword>
<accession>S3P4S7</accession>
<dbReference type="OrthoDB" id="6713624at2"/>
<dbReference type="HOGENOM" id="CLU_102836_0_0_6"/>
<dbReference type="Proteomes" id="UP000014568">
    <property type="component" value="Unassembled WGS sequence"/>
</dbReference>
<dbReference type="RefSeq" id="WP_016656392.1">
    <property type="nucleotide sequence ID" value="NZ_KE340353.1"/>
</dbReference>